<dbReference type="GO" id="GO:0009254">
    <property type="term" value="P:peptidoglycan turnover"/>
    <property type="evidence" value="ECO:0007669"/>
    <property type="project" value="TreeGrafter"/>
</dbReference>
<dbReference type="Pfam" id="PF01510">
    <property type="entry name" value="Amidase_2"/>
    <property type="match status" value="1"/>
</dbReference>
<keyword evidence="8" id="KW-1185">Reference proteome</keyword>
<name>A0A6G4XV78_9ACTN</name>
<keyword evidence="3" id="KW-0378">Hydrolase</keyword>
<evidence type="ECO:0000313" key="7">
    <source>
        <dbReference type="EMBL" id="NGO80604.1"/>
    </source>
</evidence>
<sequence length="237" mass="26162">MYGDQCTTGVAVGEDRAEGVKRRGLLVGVGATVAAGITALAFREELGRLWWQIPGVDKQRTEGEVDQPGARWVAASAANLRIADRPADYEIDKVVIHVTQGSYASAIRVFRNPAHAAATHYVIRARDGEITQMARELDVAFHAGNRSYNESSVGIEHEGFVDRPSSFTKVMYEASARLTADICARYEIPIDREHIIGHNEVPGATHTDPGPHWDWDRYMELVRRAANRPKATTAAER</sequence>
<keyword evidence="4" id="KW-0961">Cell wall biogenesis/degradation</keyword>
<dbReference type="Proteomes" id="UP000481109">
    <property type="component" value="Unassembled WGS sequence"/>
</dbReference>
<feature type="domain" description="N-acetylmuramoyl-L-alanine amidase" evidence="6">
    <location>
        <begin position="80"/>
        <end position="210"/>
    </location>
</feature>
<dbReference type="EMBL" id="JAAKZW010000232">
    <property type="protein sequence ID" value="NGO80604.1"/>
    <property type="molecule type" value="Genomic_DNA"/>
</dbReference>
<keyword evidence="5" id="KW-0812">Transmembrane</keyword>
<comment type="catalytic activity">
    <reaction evidence="1">
        <text>Hydrolyzes the link between N-acetylmuramoyl residues and L-amino acid residues in certain cell-wall glycopeptides.</text>
        <dbReference type="EC" id="3.5.1.28"/>
    </reaction>
</comment>
<keyword evidence="5" id="KW-0472">Membrane</keyword>
<keyword evidence="5" id="KW-1133">Transmembrane helix</keyword>
<dbReference type="Gene3D" id="3.40.80.10">
    <property type="entry name" value="Peptidoglycan recognition protein-like"/>
    <property type="match status" value="1"/>
</dbReference>
<dbReference type="PANTHER" id="PTHR30417:SF1">
    <property type="entry name" value="N-ACETYLMURAMOYL-L-ALANINE AMIDASE AMID"/>
    <property type="match status" value="1"/>
</dbReference>
<dbReference type="GO" id="GO:0009253">
    <property type="term" value="P:peptidoglycan catabolic process"/>
    <property type="evidence" value="ECO:0007669"/>
    <property type="project" value="InterPro"/>
</dbReference>
<dbReference type="EC" id="3.5.1.28" evidence="2"/>
<dbReference type="GO" id="GO:0071555">
    <property type="term" value="P:cell wall organization"/>
    <property type="evidence" value="ECO:0007669"/>
    <property type="project" value="UniProtKB-KW"/>
</dbReference>
<dbReference type="InterPro" id="IPR036505">
    <property type="entry name" value="Amidase/PGRP_sf"/>
</dbReference>
<evidence type="ECO:0000256" key="4">
    <source>
        <dbReference type="ARBA" id="ARBA00023316"/>
    </source>
</evidence>
<evidence type="ECO:0000259" key="6">
    <source>
        <dbReference type="SMART" id="SM00644"/>
    </source>
</evidence>
<evidence type="ECO:0000256" key="1">
    <source>
        <dbReference type="ARBA" id="ARBA00001561"/>
    </source>
</evidence>
<evidence type="ECO:0000313" key="8">
    <source>
        <dbReference type="Proteomes" id="UP000481109"/>
    </source>
</evidence>
<gene>
    <name evidence="7" type="ORF">G6045_33840</name>
</gene>
<protein>
    <recommendedName>
        <fullName evidence="2">N-acetylmuramoyl-L-alanine amidase</fullName>
        <ecNumber evidence="2">3.5.1.28</ecNumber>
    </recommendedName>
</protein>
<evidence type="ECO:0000256" key="5">
    <source>
        <dbReference type="SAM" id="Phobius"/>
    </source>
</evidence>
<dbReference type="SUPFAM" id="SSF55846">
    <property type="entry name" value="N-acetylmuramoyl-L-alanine amidase-like"/>
    <property type="match status" value="1"/>
</dbReference>
<accession>A0A6G4XV78</accession>
<dbReference type="AlphaFoldDB" id="A0A6G4XV78"/>
<dbReference type="SMART" id="SM00644">
    <property type="entry name" value="Ami_2"/>
    <property type="match status" value="1"/>
</dbReference>
<dbReference type="InterPro" id="IPR002502">
    <property type="entry name" value="Amidase_domain"/>
</dbReference>
<feature type="transmembrane region" description="Helical" evidence="5">
    <location>
        <begin position="24"/>
        <end position="42"/>
    </location>
</feature>
<comment type="caution">
    <text evidence="7">The sequence shown here is derived from an EMBL/GenBank/DDBJ whole genome shotgun (WGS) entry which is preliminary data.</text>
</comment>
<dbReference type="CDD" id="cd06583">
    <property type="entry name" value="PGRP"/>
    <property type="match status" value="1"/>
</dbReference>
<dbReference type="FunFam" id="3.40.80.10:FF:000006">
    <property type="entry name" value="N-acetylmuramoyl-L-alanine amidase"/>
    <property type="match status" value="1"/>
</dbReference>
<evidence type="ECO:0000256" key="3">
    <source>
        <dbReference type="ARBA" id="ARBA00022801"/>
    </source>
</evidence>
<dbReference type="InterPro" id="IPR051206">
    <property type="entry name" value="NAMLAA_amidase_2"/>
</dbReference>
<organism evidence="7 8">
    <name type="scientific">Streptomyces mesophilus</name>
    <dbReference type="NCBI Taxonomy" id="1775132"/>
    <lineage>
        <taxon>Bacteria</taxon>
        <taxon>Bacillati</taxon>
        <taxon>Actinomycetota</taxon>
        <taxon>Actinomycetes</taxon>
        <taxon>Kitasatosporales</taxon>
        <taxon>Streptomycetaceae</taxon>
        <taxon>Streptomyces</taxon>
    </lineage>
</organism>
<dbReference type="PANTHER" id="PTHR30417">
    <property type="entry name" value="N-ACETYLMURAMOYL-L-ALANINE AMIDASE AMID"/>
    <property type="match status" value="1"/>
</dbReference>
<reference evidence="7 8" key="1">
    <citation type="submission" date="2020-02" db="EMBL/GenBank/DDBJ databases">
        <title>Whole-genome analyses of novel actinobacteria.</title>
        <authorList>
            <person name="Sahin N."/>
            <person name="Tokatli A."/>
        </authorList>
    </citation>
    <scope>NUCLEOTIDE SEQUENCE [LARGE SCALE GENOMIC DNA]</scope>
    <source>
        <strain evidence="7 8">YC504</strain>
    </source>
</reference>
<evidence type="ECO:0000256" key="2">
    <source>
        <dbReference type="ARBA" id="ARBA00011901"/>
    </source>
</evidence>
<proteinExistence type="predicted"/>
<dbReference type="GO" id="GO:0008745">
    <property type="term" value="F:N-acetylmuramoyl-L-alanine amidase activity"/>
    <property type="evidence" value="ECO:0007669"/>
    <property type="project" value="UniProtKB-EC"/>
</dbReference>